<sequence length="622" mass="63964">MRATSCESFAEAVRPVALDAVGPYGFAGSGSSFDGREMSGRFGETRSAAPMSADASTAAGTPRAGLDFSTTNVQEAGVDEPDSVKTDGRLLVSTVDGRLRVLDVAREPRLVGTLDLPGGAGELLLVGDRALVLSEGEAGGSASGPAGPPEAMRGGGPGRPKTTVTVVDLKEPAKPSVVRSHSIDGSYLDARLVGGVARIVTRSQPDVSFPQPAKDQLDADEATAANAEIVRRTDPSAFLPQGASCGDAHVPVEAAGVGTIAVQSLDPAAQAPGPAVTVVAEASTVYASAGRLFVATNRYGPGGSGRPGSSRTGPELTAIHAFDITDPAKARYAGSGDVPGRLLNQFSLSEHEGVLRVATTLEGSGAGNPGDPTIQGPSRPGEGNGLRRTQSQSRVSILRPAGTEWVETGAVEGLGKGERIYAVRFLGATGYVVTFRQVDPLYVIDLRDARSPRVTGELKITGYSAYLHPAGGGRLLGIGQEATDQGRRLGTQLSLFDVGNPAAPAKLSGTVLSHGSSSAENDHHAFLYWPANGLVVAPVTSYGGGGQLPSDRPSPSAQQFVGAVAFSVNDKAVSEKARITHPGSTPIERTLVVRDRLLTVSRVGVADNDLASLADRGFLAFR</sequence>
<dbReference type="AlphaFoldDB" id="A0A6J4HM67"/>
<protein>
    <submittedName>
        <fullName evidence="2">Uncharacterized protein MJ1554</fullName>
    </submittedName>
</protein>
<dbReference type="EMBL" id="CADCSZ010000063">
    <property type="protein sequence ID" value="CAA9228268.1"/>
    <property type="molecule type" value="Genomic_DNA"/>
</dbReference>
<name>A0A6J4HM67_9ACTN</name>
<feature type="region of interest" description="Disordered" evidence="1">
    <location>
        <begin position="35"/>
        <end position="63"/>
    </location>
</feature>
<feature type="region of interest" description="Disordered" evidence="1">
    <location>
        <begin position="361"/>
        <end position="394"/>
    </location>
</feature>
<organism evidence="2">
    <name type="scientific">uncultured Acidimicrobiales bacterium</name>
    <dbReference type="NCBI Taxonomy" id="310071"/>
    <lineage>
        <taxon>Bacteria</taxon>
        <taxon>Bacillati</taxon>
        <taxon>Actinomycetota</taxon>
        <taxon>Acidimicrobiia</taxon>
        <taxon>Acidimicrobiales</taxon>
        <taxon>environmental samples</taxon>
    </lineage>
</organism>
<feature type="region of interest" description="Disordered" evidence="1">
    <location>
        <begin position="136"/>
        <end position="162"/>
    </location>
</feature>
<evidence type="ECO:0000313" key="2">
    <source>
        <dbReference type="EMBL" id="CAA9228268.1"/>
    </source>
</evidence>
<evidence type="ECO:0000256" key="1">
    <source>
        <dbReference type="SAM" id="MobiDB-lite"/>
    </source>
</evidence>
<dbReference type="InterPro" id="IPR019198">
    <property type="entry name" value="Beta_propeller_containing"/>
</dbReference>
<proteinExistence type="predicted"/>
<accession>A0A6J4HM67</accession>
<dbReference type="Pfam" id="PF09826">
    <property type="entry name" value="Beta_propel"/>
    <property type="match status" value="1"/>
</dbReference>
<feature type="compositionally biased region" description="Low complexity" evidence="1">
    <location>
        <begin position="47"/>
        <end position="59"/>
    </location>
</feature>
<reference evidence="2" key="1">
    <citation type="submission" date="2020-02" db="EMBL/GenBank/DDBJ databases">
        <authorList>
            <person name="Meier V. D."/>
        </authorList>
    </citation>
    <scope>NUCLEOTIDE SEQUENCE</scope>
    <source>
        <strain evidence="2">AVDCRST_MAG76</strain>
    </source>
</reference>
<gene>
    <name evidence="2" type="ORF">AVDCRST_MAG76-1086</name>
</gene>